<feature type="transmembrane region" description="Helical" evidence="1">
    <location>
        <begin position="19"/>
        <end position="37"/>
    </location>
</feature>
<protein>
    <submittedName>
        <fullName evidence="2">Uncharacterized protein</fullName>
    </submittedName>
</protein>
<keyword evidence="1" id="KW-0812">Transmembrane</keyword>
<evidence type="ECO:0000313" key="2">
    <source>
        <dbReference type="EMBL" id="MBX48534.1"/>
    </source>
</evidence>
<accession>A0A2P2P1B1</accession>
<evidence type="ECO:0000256" key="1">
    <source>
        <dbReference type="SAM" id="Phobius"/>
    </source>
</evidence>
<name>A0A2P2P1B1_RHIMU</name>
<keyword evidence="1" id="KW-1133">Transmembrane helix</keyword>
<keyword evidence="1" id="KW-0472">Membrane</keyword>
<organism evidence="2">
    <name type="scientific">Rhizophora mucronata</name>
    <name type="common">Asiatic mangrove</name>
    <dbReference type="NCBI Taxonomy" id="61149"/>
    <lineage>
        <taxon>Eukaryota</taxon>
        <taxon>Viridiplantae</taxon>
        <taxon>Streptophyta</taxon>
        <taxon>Embryophyta</taxon>
        <taxon>Tracheophyta</taxon>
        <taxon>Spermatophyta</taxon>
        <taxon>Magnoliopsida</taxon>
        <taxon>eudicotyledons</taxon>
        <taxon>Gunneridae</taxon>
        <taxon>Pentapetalae</taxon>
        <taxon>rosids</taxon>
        <taxon>fabids</taxon>
        <taxon>Malpighiales</taxon>
        <taxon>Rhizophoraceae</taxon>
        <taxon>Rhizophora</taxon>
    </lineage>
</organism>
<sequence>MISGTLIRLDANGNESGRLFYYLLLLLFVTFLWLKSLSRFPVKM</sequence>
<dbReference type="AlphaFoldDB" id="A0A2P2P1B1"/>
<reference evidence="2" key="1">
    <citation type="submission" date="2018-02" db="EMBL/GenBank/DDBJ databases">
        <title>Rhizophora mucronata_Transcriptome.</title>
        <authorList>
            <person name="Meera S.P."/>
            <person name="Sreeshan A."/>
            <person name="Augustine A."/>
        </authorList>
    </citation>
    <scope>NUCLEOTIDE SEQUENCE</scope>
    <source>
        <tissue evidence="2">Leaf</tissue>
    </source>
</reference>
<proteinExistence type="predicted"/>
<dbReference type="EMBL" id="GGEC01068050">
    <property type="protein sequence ID" value="MBX48534.1"/>
    <property type="molecule type" value="Transcribed_RNA"/>
</dbReference>